<evidence type="ECO:0000313" key="2">
    <source>
        <dbReference type="EMBL" id="GIQ82310.1"/>
    </source>
</evidence>
<protein>
    <submittedName>
        <fullName evidence="2">Uncharacterized protein</fullName>
    </submittedName>
</protein>
<feature type="region of interest" description="Disordered" evidence="1">
    <location>
        <begin position="243"/>
        <end position="285"/>
    </location>
</feature>
<evidence type="ECO:0000256" key="1">
    <source>
        <dbReference type="SAM" id="MobiDB-lite"/>
    </source>
</evidence>
<gene>
    <name evidence="2" type="ORF">KIPB_003423</name>
</gene>
<organism evidence="2 3">
    <name type="scientific">Kipferlia bialata</name>
    <dbReference type="NCBI Taxonomy" id="797122"/>
    <lineage>
        <taxon>Eukaryota</taxon>
        <taxon>Metamonada</taxon>
        <taxon>Carpediemonas-like organisms</taxon>
        <taxon>Kipferlia</taxon>
    </lineage>
</organism>
<reference evidence="2 3" key="1">
    <citation type="journal article" date="2018" name="PLoS ONE">
        <title>The draft genome of Kipferlia bialata reveals reductive genome evolution in fornicate parasites.</title>
        <authorList>
            <person name="Tanifuji G."/>
            <person name="Takabayashi S."/>
            <person name="Kume K."/>
            <person name="Takagi M."/>
            <person name="Nakayama T."/>
            <person name="Kamikawa R."/>
            <person name="Inagaki Y."/>
            <person name="Hashimoto T."/>
        </authorList>
    </citation>
    <scope>NUCLEOTIDE SEQUENCE [LARGE SCALE GENOMIC DNA]</scope>
    <source>
        <strain evidence="2">NY0173</strain>
    </source>
</reference>
<keyword evidence="3" id="KW-1185">Reference proteome</keyword>
<accession>A0A9K3CTV6</accession>
<feature type="non-terminal residue" evidence="2">
    <location>
        <position position="1"/>
    </location>
</feature>
<sequence>LSDSDSRIYEPETATILQLEKSRARDFFGPDTLSPIPSGRAVIPRPPPVSTSSGTATPTLRTLACISDDAFRGTKEVEAEGEGVERQEEREREREAVWDEQTALLGQEVLRRLLQGSLFQCVTSVSGNKSSVHAVKIVQEEGEGEGGGYTLLHSDVPRKVDPEMHMLQMQRGGKVQSVVLGPIPTDMTSSDLTYLDLPGCGASITEEVRAELEKEREREREKNRMRKSGSVLDLFAETSQRLGSDTSRAFGPSSGTPMSATPSTVLSLSLSRSAGKKAAKGERERETLTLVPLDQPEREGEGDEDWLVSTLGGVAQLWLAGLGFITKGHFGTYPALSVVSNLSIGDMERRGSDRSRAKVYAAERLASQLDVPSSTEGESGEDEFLM</sequence>
<comment type="caution">
    <text evidence="2">The sequence shown here is derived from an EMBL/GenBank/DDBJ whole genome shotgun (WGS) entry which is preliminary data.</text>
</comment>
<proteinExistence type="predicted"/>
<feature type="compositionally biased region" description="Polar residues" evidence="1">
    <location>
        <begin position="243"/>
        <end position="272"/>
    </location>
</feature>
<name>A0A9K3CTV6_9EUKA</name>
<dbReference type="EMBL" id="BDIP01000654">
    <property type="protein sequence ID" value="GIQ82310.1"/>
    <property type="molecule type" value="Genomic_DNA"/>
</dbReference>
<dbReference type="Proteomes" id="UP000265618">
    <property type="component" value="Unassembled WGS sequence"/>
</dbReference>
<feature type="region of interest" description="Disordered" evidence="1">
    <location>
        <begin position="27"/>
        <end position="57"/>
    </location>
</feature>
<evidence type="ECO:0000313" key="3">
    <source>
        <dbReference type="Proteomes" id="UP000265618"/>
    </source>
</evidence>
<dbReference type="AlphaFoldDB" id="A0A9K3CTV6"/>